<evidence type="ECO:0000259" key="2">
    <source>
        <dbReference type="Pfam" id="PF10546"/>
    </source>
</evidence>
<proteinExistence type="predicted"/>
<comment type="caution">
    <text evidence="3">The sequence shown here is derived from an EMBL/GenBank/DDBJ whole genome shotgun (WGS) entry which is preliminary data.</text>
</comment>
<feature type="domain" description="Bacteriophage Mx8 p63 C-terminal" evidence="2">
    <location>
        <begin position="202"/>
        <end position="295"/>
    </location>
</feature>
<dbReference type="RefSeq" id="WP_059036655.1">
    <property type="nucleotide sequence ID" value="NZ_JAADZU010000054.1"/>
</dbReference>
<feature type="region of interest" description="Disordered" evidence="1">
    <location>
        <begin position="1"/>
        <end position="38"/>
    </location>
</feature>
<organism evidence="3 4">
    <name type="scientific">Gordonia desulfuricans</name>
    <dbReference type="NCBI Taxonomy" id="89051"/>
    <lineage>
        <taxon>Bacteria</taxon>
        <taxon>Bacillati</taxon>
        <taxon>Actinomycetota</taxon>
        <taxon>Actinomycetes</taxon>
        <taxon>Mycobacteriales</taxon>
        <taxon>Gordoniaceae</taxon>
        <taxon>Gordonia</taxon>
    </lineage>
</organism>
<evidence type="ECO:0000256" key="1">
    <source>
        <dbReference type="SAM" id="MobiDB-lite"/>
    </source>
</evidence>
<accession>A0A7K3LS01</accession>
<protein>
    <recommendedName>
        <fullName evidence="2">Bacteriophage Mx8 p63 C-terminal domain-containing protein</fullName>
    </recommendedName>
</protein>
<dbReference type="AlphaFoldDB" id="A0A7K3LS01"/>
<gene>
    <name evidence="3" type="ORF">GYA93_15715</name>
</gene>
<evidence type="ECO:0000313" key="3">
    <source>
        <dbReference type="EMBL" id="NDK91019.1"/>
    </source>
</evidence>
<evidence type="ECO:0000313" key="4">
    <source>
        <dbReference type="Proteomes" id="UP000466307"/>
    </source>
</evidence>
<dbReference type="Pfam" id="PF10546">
    <property type="entry name" value="P63C"/>
    <property type="match status" value="1"/>
</dbReference>
<dbReference type="InterPro" id="IPR018874">
    <property type="entry name" value="Phage_Mx8_p63_C"/>
</dbReference>
<sequence length="337" mass="37814">MTEKASQDSTSSAQSAGGVARSKKLTREERSAIARKAAAERWSSTAVPAIAGSDDKTLSIGGVEIECYVLEGGTRVVTQKSFMQAIGRGFRSGEASDDLPPFLSSQSIRRYLTPEIIEAARPVTFTLPRGGRAKGYRAELLPTVCELYLKARQDGALPYNQERVASQAEVLVRGLAQVGIIALVDEATGYQEVRARDALAKILEDFVEKELQPWTRTFPADFYKEMFRLRGLEYPPKDLAARPQYFGLFTNDIVYKRLAPGVLEELKRVQRKGKTGKPKDKLFQHLTQNTGYPKLREHLGSVVTLMKMSPDWDTFKRHLDRIHPKYDETIPLDYDIK</sequence>
<dbReference type="Proteomes" id="UP000466307">
    <property type="component" value="Unassembled WGS sequence"/>
</dbReference>
<keyword evidence="4" id="KW-1185">Reference proteome</keyword>
<reference evidence="3 4" key="1">
    <citation type="submission" date="2020-01" db="EMBL/GenBank/DDBJ databases">
        <title>Investigation of new actinobacteria for the biodesulphurisation of diesel fuel.</title>
        <authorList>
            <person name="Athi Narayanan S.M."/>
        </authorList>
    </citation>
    <scope>NUCLEOTIDE SEQUENCE [LARGE SCALE GENOMIC DNA]</scope>
    <source>
        <strain evidence="3 4">213E</strain>
    </source>
</reference>
<name>A0A7K3LS01_9ACTN</name>
<feature type="compositionally biased region" description="Low complexity" evidence="1">
    <location>
        <begin position="7"/>
        <end position="16"/>
    </location>
</feature>
<dbReference type="EMBL" id="JAADZU010000054">
    <property type="protein sequence ID" value="NDK91019.1"/>
    <property type="molecule type" value="Genomic_DNA"/>
</dbReference>